<keyword evidence="9" id="KW-1185">Reference proteome</keyword>
<dbReference type="InterPro" id="IPR013083">
    <property type="entry name" value="Znf_RING/FYVE/PHD"/>
</dbReference>
<feature type="region of interest" description="Disordered" evidence="6">
    <location>
        <begin position="148"/>
        <end position="182"/>
    </location>
</feature>
<evidence type="ECO:0000256" key="3">
    <source>
        <dbReference type="ARBA" id="ARBA00022771"/>
    </source>
</evidence>
<dbReference type="GO" id="GO:0005737">
    <property type="term" value="C:cytoplasm"/>
    <property type="evidence" value="ECO:0007669"/>
    <property type="project" value="TreeGrafter"/>
</dbReference>
<dbReference type="GO" id="GO:0008270">
    <property type="term" value="F:zinc ion binding"/>
    <property type="evidence" value="ECO:0007669"/>
    <property type="project" value="UniProtKB-KW"/>
</dbReference>
<dbReference type="Gene3D" id="3.30.40.10">
    <property type="entry name" value="Zinc/RING finger domain, C3HC4 (zinc finger)"/>
    <property type="match status" value="1"/>
</dbReference>
<dbReference type="OrthoDB" id="297881at2759"/>
<dbReference type="Pfam" id="PF00653">
    <property type="entry name" value="BIR"/>
    <property type="match status" value="1"/>
</dbReference>
<evidence type="ECO:0000256" key="6">
    <source>
        <dbReference type="SAM" id="MobiDB-lite"/>
    </source>
</evidence>
<dbReference type="AlphaFoldDB" id="A0A8S3ZIS5"/>
<feature type="compositionally biased region" description="Polar residues" evidence="6">
    <location>
        <begin position="148"/>
        <end position="159"/>
    </location>
</feature>
<evidence type="ECO:0000256" key="5">
    <source>
        <dbReference type="PROSITE-ProRule" id="PRU00175"/>
    </source>
</evidence>
<comment type="caution">
    <text evidence="8">The sequence shown here is derived from an EMBL/GenBank/DDBJ whole genome shotgun (WGS) entry which is preliminary data.</text>
</comment>
<dbReference type="PANTHER" id="PTHR10044:SF139">
    <property type="entry name" value="DEATH-ASSOCIATED INHIBITOR OF APOPTOSIS 2"/>
    <property type="match status" value="1"/>
</dbReference>
<dbReference type="GO" id="GO:0005634">
    <property type="term" value="C:nucleus"/>
    <property type="evidence" value="ECO:0007669"/>
    <property type="project" value="TreeGrafter"/>
</dbReference>
<proteinExistence type="inferred from homology"/>
<dbReference type="GO" id="GO:0043027">
    <property type="term" value="F:cysteine-type endopeptidase inhibitor activity involved in apoptotic process"/>
    <property type="evidence" value="ECO:0007669"/>
    <property type="project" value="TreeGrafter"/>
</dbReference>
<keyword evidence="2" id="KW-0479">Metal-binding</keyword>
<organism evidence="8 9">
    <name type="scientific">Candidula unifasciata</name>
    <dbReference type="NCBI Taxonomy" id="100452"/>
    <lineage>
        <taxon>Eukaryota</taxon>
        <taxon>Metazoa</taxon>
        <taxon>Spiralia</taxon>
        <taxon>Lophotrochozoa</taxon>
        <taxon>Mollusca</taxon>
        <taxon>Gastropoda</taxon>
        <taxon>Heterobranchia</taxon>
        <taxon>Euthyneura</taxon>
        <taxon>Panpulmonata</taxon>
        <taxon>Eupulmonata</taxon>
        <taxon>Stylommatophora</taxon>
        <taxon>Helicina</taxon>
        <taxon>Helicoidea</taxon>
        <taxon>Geomitridae</taxon>
        <taxon>Candidula</taxon>
    </lineage>
</organism>
<dbReference type="FunFam" id="1.10.1170.10:FF:000002">
    <property type="entry name" value="Baculoviral IAP repeat containing 7"/>
    <property type="match status" value="1"/>
</dbReference>
<feature type="region of interest" description="Disordered" evidence="6">
    <location>
        <begin position="34"/>
        <end position="103"/>
    </location>
</feature>
<dbReference type="GO" id="GO:0031398">
    <property type="term" value="P:positive regulation of protein ubiquitination"/>
    <property type="evidence" value="ECO:0007669"/>
    <property type="project" value="TreeGrafter"/>
</dbReference>
<accession>A0A8S3ZIS5</accession>
<dbReference type="CDD" id="cd16510">
    <property type="entry name" value="RING-HC_IAPs"/>
    <property type="match status" value="1"/>
</dbReference>
<dbReference type="PROSITE" id="PS50089">
    <property type="entry name" value="ZF_RING_2"/>
    <property type="match status" value="1"/>
</dbReference>
<dbReference type="InterPro" id="IPR001370">
    <property type="entry name" value="BIR_rpt"/>
</dbReference>
<feature type="compositionally biased region" description="Polar residues" evidence="6">
    <location>
        <begin position="34"/>
        <end position="49"/>
    </location>
</feature>
<feature type="region of interest" description="Disordered" evidence="6">
    <location>
        <begin position="394"/>
        <end position="416"/>
    </location>
</feature>
<dbReference type="SUPFAM" id="SSF57924">
    <property type="entry name" value="Inhibitor of apoptosis (IAP) repeat"/>
    <property type="match status" value="1"/>
</dbReference>
<sequence>MNDIIDDIHKSLSPSCPMVIVQFSNNVASNMSSPNVGNASSGPYTSESPQPVAVGNSVSSSQSTSSESGHSGYDDVDYRRTNASSHPTTEATQQSSYSQRADAVASSVLADANRRLNTPRSSTHAPVLPLLGMLNQEGSLAVRNNMINHGSQNADSSDGLNEESRRNLQNGTNTYQDNVSHHPSINTQVYAIPPGSNGMTVADTSNSAQSQSQLTYQLLGIFHERPKFPNYAVLARRLQSFDGWSEQHPIKKEDLVKSGLFFAGYGDCCKCFFCGGGLRNWESGDNAYVEHARWFDKCSFIRQFMGLEFVEAVQCLKNRGGTITFKDVTDYMQKKGQSIQNLFNDKKISDDVAVRSLVDAGYNLEDVSRAALSLRESGEQLSADVILRRMRDQQSEVNGATPDGAAISDRTKAEDVPDEGRLQALKEQNYALRSNLTCKICMDKEVKIVFLPCGHLISCQECAVALQDCPLCRSHIRARARANIN</sequence>
<dbReference type="EMBL" id="CAJHNH020002900">
    <property type="protein sequence ID" value="CAG5128038.1"/>
    <property type="molecule type" value="Genomic_DNA"/>
</dbReference>
<evidence type="ECO:0000313" key="9">
    <source>
        <dbReference type="Proteomes" id="UP000678393"/>
    </source>
</evidence>
<keyword evidence="4" id="KW-0862">Zinc</keyword>
<dbReference type="InterPro" id="IPR050784">
    <property type="entry name" value="IAP"/>
</dbReference>
<protein>
    <recommendedName>
        <fullName evidence="7">RING-type domain-containing protein</fullName>
    </recommendedName>
</protein>
<dbReference type="PROSITE" id="PS01282">
    <property type="entry name" value="BIR_REPEAT_1"/>
    <property type="match status" value="1"/>
</dbReference>
<feature type="compositionally biased region" description="Low complexity" evidence="6">
    <location>
        <begin position="57"/>
        <end position="71"/>
    </location>
</feature>
<keyword evidence="3 5" id="KW-0863">Zinc-finger</keyword>
<dbReference type="PROSITE" id="PS50143">
    <property type="entry name" value="BIR_REPEAT_2"/>
    <property type="match status" value="1"/>
</dbReference>
<feature type="compositionally biased region" description="Polar residues" evidence="6">
    <location>
        <begin position="81"/>
        <end position="99"/>
    </location>
</feature>
<name>A0A8S3ZIS5_9EUPU</name>
<dbReference type="InterPro" id="IPR001841">
    <property type="entry name" value="Znf_RING"/>
</dbReference>
<dbReference type="Pfam" id="PF13920">
    <property type="entry name" value="zf-C3HC4_3"/>
    <property type="match status" value="1"/>
</dbReference>
<reference evidence="8" key="1">
    <citation type="submission" date="2021-04" db="EMBL/GenBank/DDBJ databases">
        <authorList>
            <consortium name="Molecular Ecology Group"/>
        </authorList>
    </citation>
    <scope>NUCLEOTIDE SEQUENCE</scope>
</reference>
<gene>
    <name evidence="8" type="ORF">CUNI_LOCUS13596</name>
</gene>
<dbReference type="SMART" id="SM00184">
    <property type="entry name" value="RING"/>
    <property type="match status" value="1"/>
</dbReference>
<evidence type="ECO:0000313" key="8">
    <source>
        <dbReference type="EMBL" id="CAG5128038.1"/>
    </source>
</evidence>
<dbReference type="CDD" id="cd00022">
    <property type="entry name" value="BIR"/>
    <property type="match status" value="1"/>
</dbReference>
<feature type="compositionally biased region" description="Polar residues" evidence="6">
    <location>
        <begin position="167"/>
        <end position="182"/>
    </location>
</feature>
<dbReference type="SMART" id="SM00238">
    <property type="entry name" value="BIR"/>
    <property type="match status" value="1"/>
</dbReference>
<evidence type="ECO:0000259" key="7">
    <source>
        <dbReference type="PROSITE" id="PS50089"/>
    </source>
</evidence>
<dbReference type="GO" id="GO:0051726">
    <property type="term" value="P:regulation of cell cycle"/>
    <property type="evidence" value="ECO:0007669"/>
    <property type="project" value="TreeGrafter"/>
</dbReference>
<evidence type="ECO:0000256" key="4">
    <source>
        <dbReference type="ARBA" id="ARBA00022833"/>
    </source>
</evidence>
<feature type="domain" description="RING-type" evidence="7">
    <location>
        <begin position="438"/>
        <end position="473"/>
    </location>
</feature>
<evidence type="ECO:0000256" key="1">
    <source>
        <dbReference type="ARBA" id="ARBA00006672"/>
    </source>
</evidence>
<dbReference type="GO" id="GO:0061630">
    <property type="term" value="F:ubiquitin protein ligase activity"/>
    <property type="evidence" value="ECO:0007669"/>
    <property type="project" value="TreeGrafter"/>
</dbReference>
<dbReference type="Gene3D" id="1.10.1170.10">
    <property type="entry name" value="Inhibitor Of Apoptosis Protein (2mihbC-IAP-1), Chain A"/>
    <property type="match status" value="1"/>
</dbReference>
<comment type="similarity">
    <text evidence="1">Belongs to the IAP family.</text>
</comment>
<dbReference type="Proteomes" id="UP000678393">
    <property type="component" value="Unassembled WGS sequence"/>
</dbReference>
<dbReference type="PANTHER" id="PTHR10044">
    <property type="entry name" value="INHIBITOR OF APOPTOSIS"/>
    <property type="match status" value="1"/>
</dbReference>
<evidence type="ECO:0000256" key="2">
    <source>
        <dbReference type="ARBA" id="ARBA00022723"/>
    </source>
</evidence>
<dbReference type="GO" id="GO:0043066">
    <property type="term" value="P:negative regulation of apoptotic process"/>
    <property type="evidence" value="ECO:0007669"/>
    <property type="project" value="TreeGrafter"/>
</dbReference>